<dbReference type="Gene3D" id="3.30.2310.20">
    <property type="entry name" value="RelE-like"/>
    <property type="match status" value="1"/>
</dbReference>
<dbReference type="STRING" id="1036779.SAMN04515666_102106"/>
<keyword evidence="1" id="KW-1277">Toxin-antitoxin system</keyword>
<evidence type="ECO:0000256" key="1">
    <source>
        <dbReference type="ARBA" id="ARBA00022649"/>
    </source>
</evidence>
<organism evidence="2 3">
    <name type="scientific">Bosea lupini</name>
    <dbReference type="NCBI Taxonomy" id="1036779"/>
    <lineage>
        <taxon>Bacteria</taxon>
        <taxon>Pseudomonadati</taxon>
        <taxon>Pseudomonadota</taxon>
        <taxon>Alphaproteobacteria</taxon>
        <taxon>Hyphomicrobiales</taxon>
        <taxon>Boseaceae</taxon>
        <taxon>Bosea</taxon>
    </lineage>
</organism>
<dbReference type="InterPro" id="IPR035093">
    <property type="entry name" value="RelE/ParE_toxin_dom_sf"/>
</dbReference>
<dbReference type="Pfam" id="PF05016">
    <property type="entry name" value="ParE_toxin"/>
    <property type="match status" value="1"/>
</dbReference>
<reference evidence="3" key="1">
    <citation type="submission" date="2016-10" db="EMBL/GenBank/DDBJ databases">
        <authorList>
            <person name="Varghese N."/>
            <person name="Submissions S."/>
        </authorList>
    </citation>
    <scope>NUCLEOTIDE SEQUENCE [LARGE SCALE GENOMIC DNA]</scope>
    <source>
        <strain evidence="3">LMG 26383,CCUG 61248,R- 45681</strain>
    </source>
</reference>
<gene>
    <name evidence="2" type="ORF">SAMN04515666_102106</name>
</gene>
<keyword evidence="3" id="KW-1185">Reference proteome</keyword>
<proteinExistence type="predicted"/>
<dbReference type="AlphaFoldDB" id="A0A1H7K7K6"/>
<protein>
    <submittedName>
        <fullName evidence="2">Toxin ParE1/3/4</fullName>
    </submittedName>
</protein>
<evidence type="ECO:0000313" key="3">
    <source>
        <dbReference type="Proteomes" id="UP000199664"/>
    </source>
</evidence>
<evidence type="ECO:0000313" key="2">
    <source>
        <dbReference type="EMBL" id="SEK82534.1"/>
    </source>
</evidence>
<accession>A0A1H7K7K6</accession>
<sequence length="95" mass="10955">MGFRLSLAAEEDIIGIAEQGIRLLGPLQAKHYHDELLAIFAMIAVYLRIARERFELSPPMRIYPFKAHLVVYRVDENGDVLIARIRHAHEDWGET</sequence>
<dbReference type="RefSeq" id="WP_091830851.1">
    <property type="nucleotide sequence ID" value="NZ_FOAN01000002.1"/>
</dbReference>
<dbReference type="EMBL" id="FOAN01000002">
    <property type="protein sequence ID" value="SEK82534.1"/>
    <property type="molecule type" value="Genomic_DNA"/>
</dbReference>
<dbReference type="OrthoDB" id="5457915at2"/>
<dbReference type="Proteomes" id="UP000199664">
    <property type="component" value="Unassembled WGS sequence"/>
</dbReference>
<name>A0A1H7K7K6_9HYPH</name>
<dbReference type="InterPro" id="IPR007712">
    <property type="entry name" value="RelE/ParE_toxin"/>
</dbReference>